<evidence type="ECO:0000313" key="9">
    <source>
        <dbReference type="Proteomes" id="UP000193719"/>
    </source>
</evidence>
<dbReference type="OrthoDB" id="19932at2759"/>
<dbReference type="PANTHER" id="PTHR21229:SF1">
    <property type="entry name" value="GH17801P"/>
    <property type="match status" value="1"/>
</dbReference>
<dbReference type="InterPro" id="IPR053937">
    <property type="entry name" value="GOST_TM"/>
</dbReference>
<reference evidence="8 9" key="2">
    <citation type="submission" date="2016-08" db="EMBL/GenBank/DDBJ databases">
        <title>Pervasive Adenine N6-methylation of Active Genes in Fungi.</title>
        <authorList>
            <consortium name="DOE Joint Genome Institute"/>
            <person name="Mondo S.J."/>
            <person name="Dannebaum R.O."/>
            <person name="Kuo R.C."/>
            <person name="Labutti K."/>
            <person name="Haridas S."/>
            <person name="Kuo A."/>
            <person name="Salamov A."/>
            <person name="Ahrendt S.R."/>
            <person name="Lipzen A."/>
            <person name="Sullivan W."/>
            <person name="Andreopoulos W.B."/>
            <person name="Clum A."/>
            <person name="Lindquist E."/>
            <person name="Daum C."/>
            <person name="Ramamoorthy G.K."/>
            <person name="Gryganskyi A."/>
            <person name="Culley D."/>
            <person name="Magnuson J.K."/>
            <person name="James T.Y."/>
            <person name="O'Malley M.A."/>
            <person name="Stajich J.E."/>
            <person name="Spatafora J.W."/>
            <person name="Visel A."/>
            <person name="Grigoriev I.V."/>
        </authorList>
    </citation>
    <scope>NUCLEOTIDE SEQUENCE [LARGE SCALE GENOMIC DNA]</scope>
    <source>
        <strain evidence="9">finn</strain>
    </source>
</reference>
<dbReference type="GO" id="GO:0005794">
    <property type="term" value="C:Golgi apparatus"/>
    <property type="evidence" value="ECO:0007669"/>
    <property type="project" value="TreeGrafter"/>
</dbReference>
<comment type="caution">
    <text evidence="8">The sequence shown here is derived from an EMBL/GenBank/DDBJ whole genome shotgun (WGS) entry which is preliminary data.</text>
</comment>
<feature type="transmembrane region" description="Helical" evidence="6">
    <location>
        <begin position="156"/>
        <end position="177"/>
    </location>
</feature>
<evidence type="ECO:0000256" key="6">
    <source>
        <dbReference type="SAM" id="Phobius"/>
    </source>
</evidence>
<evidence type="ECO:0000256" key="1">
    <source>
        <dbReference type="ARBA" id="ARBA00004141"/>
    </source>
</evidence>
<keyword evidence="2 6" id="KW-0812">Transmembrane</keyword>
<dbReference type="EMBL" id="MCFH01000009">
    <property type="protein sequence ID" value="ORX55422.1"/>
    <property type="molecule type" value="Genomic_DNA"/>
</dbReference>
<dbReference type="GO" id="GO:0016020">
    <property type="term" value="C:membrane"/>
    <property type="evidence" value="ECO:0007669"/>
    <property type="project" value="UniProtKB-SubCell"/>
</dbReference>
<evidence type="ECO:0000256" key="4">
    <source>
        <dbReference type="ARBA" id="ARBA00022989"/>
    </source>
</evidence>
<accession>A0A1Y1VHC3</accession>
<feature type="transmembrane region" description="Helical" evidence="6">
    <location>
        <begin position="228"/>
        <end position="249"/>
    </location>
</feature>
<evidence type="ECO:0000256" key="3">
    <source>
        <dbReference type="ARBA" id="ARBA00022729"/>
    </source>
</evidence>
<keyword evidence="5 6" id="KW-0472">Membrane</keyword>
<sequence length="407" mass="46998">MLTYHNIIGLYSVIIKPANEKDYDGSFDIISNVEWHSSTGELPGGDYPKIKFYGILAIIYIVICTLWIINAYIYRQDILPIQHYITGITVFVTIEMIMHYIYYNHYNNTNNNSLILMILAGSLNAGRNSLTFFILLIVCMGYGVVKQSLGSTMKKVQLLTLVHFIFGVLYAIGLMVVSEITEFVVLFFVFPLSAAMTIFYVWTLAALTNSIRKLEQRQQEAKLNMFLNLRRILIICVILIFVFFVASSFNFMGNQDIQWIVDHWSSRWFWLDGFLNLIYLFGYSSIIFLWRPTANNQRYGLDQLPSDDVDEIDLDEHFVNQPSEGVIQKEDPLSKKPVDDITVGFDFGSGSENEDEIGPESNEDVYKWAEENIDVKVEDNSDIYKNDDFELYDDLENQINNDDENLI</sequence>
<dbReference type="AlphaFoldDB" id="A0A1Y1VHC3"/>
<dbReference type="PANTHER" id="PTHR21229">
    <property type="entry name" value="LUNG SEVEN TRANSMEMBRANE RECEPTOR"/>
    <property type="match status" value="1"/>
</dbReference>
<dbReference type="STRING" id="1754191.A0A1Y1VHC3"/>
<protein>
    <recommendedName>
        <fullName evidence="7">GOST seven transmembrane domain-containing protein</fullName>
    </recommendedName>
</protein>
<feature type="transmembrane region" description="Helical" evidence="6">
    <location>
        <begin position="84"/>
        <end position="102"/>
    </location>
</feature>
<feature type="transmembrane region" description="Helical" evidence="6">
    <location>
        <begin position="114"/>
        <end position="144"/>
    </location>
</feature>
<feature type="domain" description="GOST seven transmembrane" evidence="7">
    <location>
        <begin position="48"/>
        <end position="297"/>
    </location>
</feature>
<organism evidence="8 9">
    <name type="scientific">Piromyces finnis</name>
    <dbReference type="NCBI Taxonomy" id="1754191"/>
    <lineage>
        <taxon>Eukaryota</taxon>
        <taxon>Fungi</taxon>
        <taxon>Fungi incertae sedis</taxon>
        <taxon>Chytridiomycota</taxon>
        <taxon>Chytridiomycota incertae sedis</taxon>
        <taxon>Neocallimastigomycetes</taxon>
        <taxon>Neocallimastigales</taxon>
        <taxon>Neocallimastigaceae</taxon>
        <taxon>Piromyces</taxon>
    </lineage>
</organism>
<comment type="subcellular location">
    <subcellularLocation>
        <location evidence="1">Membrane</location>
        <topology evidence="1">Multi-pass membrane protein</topology>
    </subcellularLocation>
</comment>
<proteinExistence type="predicted"/>
<dbReference type="GO" id="GO:0042147">
    <property type="term" value="P:retrograde transport, endosome to Golgi"/>
    <property type="evidence" value="ECO:0007669"/>
    <property type="project" value="TreeGrafter"/>
</dbReference>
<feature type="transmembrane region" description="Helical" evidence="6">
    <location>
        <begin position="52"/>
        <end position="72"/>
    </location>
</feature>
<evidence type="ECO:0000256" key="5">
    <source>
        <dbReference type="ARBA" id="ARBA00023136"/>
    </source>
</evidence>
<dbReference type="InterPro" id="IPR009637">
    <property type="entry name" value="GPR107/GPR108-like"/>
</dbReference>
<dbReference type="Pfam" id="PF06814">
    <property type="entry name" value="GOST_TM"/>
    <property type="match status" value="1"/>
</dbReference>
<evidence type="ECO:0000259" key="7">
    <source>
        <dbReference type="Pfam" id="PF06814"/>
    </source>
</evidence>
<evidence type="ECO:0000256" key="2">
    <source>
        <dbReference type="ARBA" id="ARBA00022692"/>
    </source>
</evidence>
<gene>
    <name evidence="8" type="ORF">BCR36DRAFT_281556</name>
</gene>
<reference evidence="8 9" key="1">
    <citation type="submission" date="2016-08" db="EMBL/GenBank/DDBJ databases">
        <title>Genomes of anaerobic fungi encode conserved fungal cellulosomes for biomass hydrolysis.</title>
        <authorList>
            <consortium name="DOE Joint Genome Institute"/>
            <person name="Haitjema C.H."/>
            <person name="Gilmore S.P."/>
            <person name="Henske J.K."/>
            <person name="Solomon K.V."/>
            <person name="De Groot R."/>
            <person name="Kuo A."/>
            <person name="Mondo S.J."/>
            <person name="Salamov A.A."/>
            <person name="Labutti K."/>
            <person name="Zhao Z."/>
            <person name="Chiniquy J."/>
            <person name="Barry K."/>
            <person name="Brewer H.M."/>
            <person name="Purvine S.O."/>
            <person name="Wright A.T."/>
            <person name="Boxma B."/>
            <person name="Van Alen T."/>
            <person name="Hackstein J.H."/>
            <person name="Baker S.E."/>
            <person name="Grigoriev I.V."/>
            <person name="O'Malley M.A."/>
        </authorList>
    </citation>
    <scope>NUCLEOTIDE SEQUENCE [LARGE SCALE GENOMIC DNA]</scope>
    <source>
        <strain evidence="9">finn</strain>
    </source>
</reference>
<dbReference type="Proteomes" id="UP000193719">
    <property type="component" value="Unassembled WGS sequence"/>
</dbReference>
<keyword evidence="4 6" id="KW-1133">Transmembrane helix</keyword>
<keyword evidence="9" id="KW-1185">Reference proteome</keyword>
<feature type="transmembrane region" description="Helical" evidence="6">
    <location>
        <begin position="183"/>
        <end position="207"/>
    </location>
</feature>
<dbReference type="GO" id="GO:0005829">
    <property type="term" value="C:cytosol"/>
    <property type="evidence" value="ECO:0007669"/>
    <property type="project" value="GOC"/>
</dbReference>
<keyword evidence="3" id="KW-0732">Signal</keyword>
<feature type="transmembrane region" description="Helical" evidence="6">
    <location>
        <begin position="269"/>
        <end position="290"/>
    </location>
</feature>
<evidence type="ECO:0000313" key="8">
    <source>
        <dbReference type="EMBL" id="ORX55422.1"/>
    </source>
</evidence>
<name>A0A1Y1VHC3_9FUNG</name>